<evidence type="ECO:0000313" key="2">
    <source>
        <dbReference type="EMBL" id="ACU71522.1"/>
    </source>
</evidence>
<organism evidence="2 3">
    <name type="scientific">Catenulispora acidiphila (strain DSM 44928 / JCM 14897 / NBRC 102108 / NRRL B-24433 / ID139908)</name>
    <dbReference type="NCBI Taxonomy" id="479433"/>
    <lineage>
        <taxon>Bacteria</taxon>
        <taxon>Bacillati</taxon>
        <taxon>Actinomycetota</taxon>
        <taxon>Actinomycetes</taxon>
        <taxon>Catenulisporales</taxon>
        <taxon>Catenulisporaceae</taxon>
        <taxon>Catenulispora</taxon>
    </lineage>
</organism>
<dbReference type="eggNOG" id="COG2120">
    <property type="taxonomic scope" value="Bacteria"/>
</dbReference>
<proteinExistence type="predicted"/>
<dbReference type="AlphaFoldDB" id="C7PXR9"/>
<dbReference type="STRING" id="479433.Caci_2604"/>
<keyword evidence="3" id="KW-1185">Reference proteome</keyword>
<dbReference type="EMBL" id="CP001700">
    <property type="protein sequence ID" value="ACU71522.1"/>
    <property type="molecule type" value="Genomic_DNA"/>
</dbReference>
<dbReference type="GO" id="GO:0016811">
    <property type="term" value="F:hydrolase activity, acting on carbon-nitrogen (but not peptide) bonds, in linear amides"/>
    <property type="evidence" value="ECO:0007669"/>
    <property type="project" value="TreeGrafter"/>
</dbReference>
<dbReference type="Proteomes" id="UP000000851">
    <property type="component" value="Chromosome"/>
</dbReference>
<dbReference type="RefSeq" id="WP_012786815.1">
    <property type="nucleotide sequence ID" value="NC_013131.1"/>
</dbReference>
<dbReference type="Pfam" id="PF02585">
    <property type="entry name" value="PIG-L"/>
    <property type="match status" value="1"/>
</dbReference>
<keyword evidence="1" id="KW-0862">Zinc</keyword>
<dbReference type="InterPro" id="IPR024078">
    <property type="entry name" value="LmbE-like_dom_sf"/>
</dbReference>
<accession>C7PXR9</accession>
<gene>
    <name evidence="2" type="ordered locus">Caci_2604</name>
</gene>
<protein>
    <submittedName>
        <fullName evidence="2">LmbE family protein</fullName>
    </submittedName>
</protein>
<dbReference type="KEGG" id="cai:Caci_2604"/>
<sequence length="241" mass="25964">MTLATTDELAELPSDWSRALCVTAHPDDMEFGGAGAVAAWTTAGKDVAYLLLTRGEAGIDGMEPDQAAKVREAEQRASAAVVGVRTVEFRDHRDGMIEAGLGLRRDIAHAIRRFRPELVVGYNHHETTFTGKHNSPDHRTVGQALLDAVGDAGNRWVFAEPGLEPWGGVKYVAMTSSPFPTHAVDVSEHVDAAVASMAEHREYLKGLGYTGSVRDPLVGLYTQTGLRFAGRPAIAFELVTV</sequence>
<evidence type="ECO:0000313" key="3">
    <source>
        <dbReference type="Proteomes" id="UP000000851"/>
    </source>
</evidence>
<dbReference type="PANTHER" id="PTHR12993">
    <property type="entry name" value="N-ACETYLGLUCOSAMINYL-PHOSPHATIDYLINOSITOL DE-N-ACETYLASE-RELATED"/>
    <property type="match status" value="1"/>
</dbReference>
<dbReference type="InterPro" id="IPR003737">
    <property type="entry name" value="GlcNAc_PI_deacetylase-related"/>
</dbReference>
<evidence type="ECO:0000256" key="1">
    <source>
        <dbReference type="ARBA" id="ARBA00022833"/>
    </source>
</evidence>
<dbReference type="PANTHER" id="PTHR12993:SF28">
    <property type="entry name" value="LMBE FAMILY PROTEIN"/>
    <property type="match status" value="1"/>
</dbReference>
<dbReference type="HOGENOM" id="CLU_049311_3_2_11"/>
<dbReference type="GO" id="GO:0016137">
    <property type="term" value="P:glycoside metabolic process"/>
    <property type="evidence" value="ECO:0007669"/>
    <property type="project" value="UniProtKB-ARBA"/>
</dbReference>
<name>C7PXR9_CATAD</name>
<dbReference type="OrthoDB" id="3514174at2"/>
<dbReference type="InParanoid" id="C7PXR9"/>
<reference evidence="2 3" key="1">
    <citation type="journal article" date="2009" name="Stand. Genomic Sci.">
        <title>Complete genome sequence of Catenulispora acidiphila type strain (ID 139908).</title>
        <authorList>
            <person name="Copeland A."/>
            <person name="Lapidus A."/>
            <person name="Glavina Del Rio T."/>
            <person name="Nolan M."/>
            <person name="Lucas S."/>
            <person name="Chen F."/>
            <person name="Tice H."/>
            <person name="Cheng J.F."/>
            <person name="Bruce D."/>
            <person name="Goodwin L."/>
            <person name="Pitluck S."/>
            <person name="Mikhailova N."/>
            <person name="Pati A."/>
            <person name="Ivanova N."/>
            <person name="Mavromatis K."/>
            <person name="Chen A."/>
            <person name="Palaniappan K."/>
            <person name="Chain P."/>
            <person name="Land M."/>
            <person name="Hauser L."/>
            <person name="Chang Y.J."/>
            <person name="Jeffries C.D."/>
            <person name="Chertkov O."/>
            <person name="Brettin T."/>
            <person name="Detter J.C."/>
            <person name="Han C."/>
            <person name="Ali Z."/>
            <person name="Tindall B.J."/>
            <person name="Goker M."/>
            <person name="Bristow J."/>
            <person name="Eisen J.A."/>
            <person name="Markowitz V."/>
            <person name="Hugenholtz P."/>
            <person name="Kyrpides N.C."/>
            <person name="Klenk H.P."/>
        </authorList>
    </citation>
    <scope>NUCLEOTIDE SEQUENCE [LARGE SCALE GENOMIC DNA]</scope>
    <source>
        <strain evidence="3">DSM 44928 / JCM 14897 / NBRC 102108 / NRRL B-24433 / ID139908</strain>
    </source>
</reference>
<dbReference type="Gene3D" id="3.40.50.10320">
    <property type="entry name" value="LmbE-like"/>
    <property type="match status" value="1"/>
</dbReference>
<dbReference type="SUPFAM" id="SSF102588">
    <property type="entry name" value="LmbE-like"/>
    <property type="match status" value="1"/>
</dbReference>